<organism evidence="2 3">
    <name type="scientific">Sinobaca qinghaiensis</name>
    <dbReference type="NCBI Taxonomy" id="342944"/>
    <lineage>
        <taxon>Bacteria</taxon>
        <taxon>Bacillati</taxon>
        <taxon>Bacillota</taxon>
        <taxon>Bacilli</taxon>
        <taxon>Bacillales</taxon>
        <taxon>Sporolactobacillaceae</taxon>
        <taxon>Sinobaca</taxon>
    </lineage>
</organism>
<dbReference type="OrthoDB" id="2381181at2"/>
<dbReference type="AlphaFoldDB" id="A0A419V333"/>
<sequence length="158" mass="18228">MLKKWYVILPAAAVLFLAAVFILLLVARGPLLEERALGEELALEEQNVESVDDVFLYNGSTFLYSTLVTNEDESRDWVFLNEEEAVERINAADTITLEEAETRIMEDNNVERLKKVTPGIEEGIPVYEGVYEAEGRLQYYYIRMADGEFIKRYSFRKD</sequence>
<dbReference type="EMBL" id="RAPK01000009">
    <property type="protein sequence ID" value="RKD72821.1"/>
    <property type="molecule type" value="Genomic_DNA"/>
</dbReference>
<dbReference type="SUPFAM" id="SSF54403">
    <property type="entry name" value="Cystatin/monellin"/>
    <property type="match status" value="1"/>
</dbReference>
<keyword evidence="3" id="KW-1185">Reference proteome</keyword>
<gene>
    <name evidence="2" type="ORF">ATL39_2017</name>
</gene>
<keyword evidence="1" id="KW-0472">Membrane</keyword>
<dbReference type="Proteomes" id="UP000285120">
    <property type="component" value="Unassembled WGS sequence"/>
</dbReference>
<name>A0A419V333_9BACL</name>
<evidence type="ECO:0000313" key="3">
    <source>
        <dbReference type="Proteomes" id="UP000285120"/>
    </source>
</evidence>
<accession>A0A419V333</accession>
<evidence type="ECO:0000313" key="2">
    <source>
        <dbReference type="EMBL" id="RKD72821.1"/>
    </source>
</evidence>
<dbReference type="InterPro" id="IPR046350">
    <property type="entry name" value="Cystatin_sf"/>
</dbReference>
<reference evidence="2 3" key="1">
    <citation type="submission" date="2018-09" db="EMBL/GenBank/DDBJ databases">
        <title>Genomic Encyclopedia of Archaeal and Bacterial Type Strains, Phase II (KMG-II): from individual species to whole genera.</title>
        <authorList>
            <person name="Goeker M."/>
        </authorList>
    </citation>
    <scope>NUCLEOTIDE SEQUENCE [LARGE SCALE GENOMIC DNA]</scope>
    <source>
        <strain evidence="2 3">DSM 17008</strain>
    </source>
</reference>
<comment type="caution">
    <text evidence="2">The sequence shown here is derived from an EMBL/GenBank/DDBJ whole genome shotgun (WGS) entry which is preliminary data.</text>
</comment>
<keyword evidence="1" id="KW-0812">Transmembrane</keyword>
<proteinExistence type="predicted"/>
<dbReference type="RefSeq" id="WP_120193218.1">
    <property type="nucleotide sequence ID" value="NZ_RAPK01000009.1"/>
</dbReference>
<keyword evidence="1" id="KW-1133">Transmembrane helix</keyword>
<protein>
    <submittedName>
        <fullName evidence="2">Uncharacterized protein YpmB</fullName>
    </submittedName>
</protein>
<feature type="transmembrane region" description="Helical" evidence="1">
    <location>
        <begin position="6"/>
        <end position="27"/>
    </location>
</feature>
<evidence type="ECO:0000256" key="1">
    <source>
        <dbReference type="SAM" id="Phobius"/>
    </source>
</evidence>
<dbReference type="Gene3D" id="3.10.450.40">
    <property type="match status" value="1"/>
</dbReference>